<accession>A0A2T6AQZ0</accession>
<evidence type="ECO:0000313" key="2">
    <source>
        <dbReference type="Proteomes" id="UP000244069"/>
    </source>
</evidence>
<dbReference type="EMBL" id="QBKN01000017">
    <property type="protein sequence ID" value="PTX46241.1"/>
    <property type="molecule type" value="Genomic_DNA"/>
</dbReference>
<sequence>MPGTAEGQNPGSARSDSIPKLGMGLSGLAHWSTQHPFLDLMKSARDWSGYPAVRGDFDGRALRAAGYVGADGWPLEVPEGLEGLRTLILTDQPADAGHLRGDYVLSYDGQAEIEVGGRARRLRLEPGRIVFAYEPGPGSVTISVSEIDRDDPIRNIRVVREDLVPLWEAGAVFNPDWIERISDLRVLRFTDWMGTNGSLVSRWEDRPRIGDATWRAWGVPLPVMIELANRVGADPWFNMPHLADDTYVRRFAEVVEARLDPDLKAHVEYSNAVWDSGFPQSDWMRQQAEMRWGPSKTGWAQFYGLRAAQVMDIWADVFGAEADQRLVRIAATRTEEPGIEEYILKAPLVLLETGQFPLESFDAYAITGYFGEELGEDAMASRVEGWLSRGEQAAREAGERQGLQRVALREFVRDRRFDAAFSEAAEAVKVGSLGRLVEDLFPYHAAVAEASGLRLILSEGGTRAVGRGARVDDAKLTAFLTAFNYSPEMAWLYDILLSGWVDAGGTLFTAFADVAAPSKYGSWGALRHLEDLNPRWEVLMAYNEKAPSDWASRDPSAFADGAIRVAGEAGATLRGTPRADVLVGGSGDDRLVGAGGDDRMNGGAGRDIAVLPGRRDAYRFSREGQRLVASGPGGVVKMAGIEELVFSAEADQPVAASGL</sequence>
<dbReference type="Gene3D" id="2.150.10.10">
    <property type="entry name" value="Serralysin-like metalloprotease, C-terminal"/>
    <property type="match status" value="1"/>
</dbReference>
<dbReference type="AlphaFoldDB" id="A0A2T6AQZ0"/>
<evidence type="ECO:0000313" key="1">
    <source>
        <dbReference type="EMBL" id="PTX46241.1"/>
    </source>
</evidence>
<dbReference type="SUPFAM" id="SSF51120">
    <property type="entry name" value="beta-Roll"/>
    <property type="match status" value="1"/>
</dbReference>
<protein>
    <recommendedName>
        <fullName evidence="3">Calcium-binding protein</fullName>
    </recommendedName>
</protein>
<comment type="caution">
    <text evidence="1">The sequence shown here is derived from an EMBL/GenBank/DDBJ whole genome shotgun (WGS) entry which is preliminary data.</text>
</comment>
<evidence type="ECO:0008006" key="3">
    <source>
        <dbReference type="Google" id="ProtNLM"/>
    </source>
</evidence>
<dbReference type="Pfam" id="PF00353">
    <property type="entry name" value="HemolysinCabind"/>
    <property type="match status" value="1"/>
</dbReference>
<dbReference type="RefSeq" id="WP_107977344.1">
    <property type="nucleotide sequence ID" value="NZ_BMEZ01000018.1"/>
</dbReference>
<dbReference type="InterPro" id="IPR011049">
    <property type="entry name" value="Serralysin-like_metalloprot_C"/>
</dbReference>
<organism evidence="1 2">
    <name type="scientific">Allosediminivita pacifica</name>
    <dbReference type="NCBI Taxonomy" id="1267769"/>
    <lineage>
        <taxon>Bacteria</taxon>
        <taxon>Pseudomonadati</taxon>
        <taxon>Pseudomonadota</taxon>
        <taxon>Alphaproteobacteria</taxon>
        <taxon>Rhodobacterales</taxon>
        <taxon>Paracoccaceae</taxon>
        <taxon>Allosediminivita</taxon>
    </lineage>
</organism>
<dbReference type="GO" id="GO:0005509">
    <property type="term" value="F:calcium ion binding"/>
    <property type="evidence" value="ECO:0007669"/>
    <property type="project" value="InterPro"/>
</dbReference>
<name>A0A2T6AQZ0_9RHOB</name>
<dbReference type="Proteomes" id="UP000244069">
    <property type="component" value="Unassembled WGS sequence"/>
</dbReference>
<reference evidence="1 2" key="1">
    <citation type="submission" date="2018-04" db="EMBL/GenBank/DDBJ databases">
        <title>Genomic Encyclopedia of Archaeal and Bacterial Type Strains, Phase II (KMG-II): from individual species to whole genera.</title>
        <authorList>
            <person name="Goeker M."/>
        </authorList>
    </citation>
    <scope>NUCLEOTIDE SEQUENCE [LARGE SCALE GENOMIC DNA]</scope>
    <source>
        <strain evidence="1 2">DSM 29329</strain>
    </source>
</reference>
<dbReference type="InterPro" id="IPR001343">
    <property type="entry name" value="Hemolysn_Ca-bd"/>
</dbReference>
<keyword evidence="2" id="KW-1185">Reference proteome</keyword>
<proteinExistence type="predicted"/>
<gene>
    <name evidence="1" type="ORF">C8N44_11724</name>
</gene>